<gene>
    <name evidence="1" type="ORF">NX779_02785</name>
</gene>
<protein>
    <submittedName>
        <fullName evidence="1">Uncharacterized protein</fullName>
    </submittedName>
</protein>
<proteinExistence type="predicted"/>
<evidence type="ECO:0000313" key="1">
    <source>
        <dbReference type="EMBL" id="UWD34718.1"/>
    </source>
</evidence>
<keyword evidence="2" id="KW-1185">Reference proteome</keyword>
<accession>A0ABY5TZR1</accession>
<dbReference type="RefSeq" id="WP_259429906.1">
    <property type="nucleotide sequence ID" value="NZ_CP103424.1"/>
</dbReference>
<dbReference type="EMBL" id="CP103424">
    <property type="protein sequence ID" value="UWD34718.1"/>
    <property type="molecule type" value="Genomic_DNA"/>
</dbReference>
<reference evidence="1" key="1">
    <citation type="submission" date="2022-08" db="EMBL/GenBank/DDBJ databases">
        <title>Complete genome sequence of Mycoplasma cottewii type strain VIS.</title>
        <authorList>
            <person name="Spergser J."/>
        </authorList>
    </citation>
    <scope>NUCLEOTIDE SEQUENCE</scope>
    <source>
        <strain evidence="1">VIS</strain>
    </source>
</reference>
<name>A0ABY5TZR1_9MOLU</name>
<organism evidence="1 2">
    <name type="scientific">Mycoplasma cottewii</name>
    <dbReference type="NCBI Taxonomy" id="51364"/>
    <lineage>
        <taxon>Bacteria</taxon>
        <taxon>Bacillati</taxon>
        <taxon>Mycoplasmatota</taxon>
        <taxon>Mollicutes</taxon>
        <taxon>Mycoplasmataceae</taxon>
        <taxon>Mycoplasma</taxon>
    </lineage>
</organism>
<evidence type="ECO:0000313" key="2">
    <source>
        <dbReference type="Proteomes" id="UP001059819"/>
    </source>
</evidence>
<sequence length="60" mass="6886">MMIPNKNYVTYFGDFGISLEENDSQFSRVLSFGARLVVGKILEMLNINSILNKVFKEKLI</sequence>
<dbReference type="Proteomes" id="UP001059819">
    <property type="component" value="Chromosome"/>
</dbReference>